<proteinExistence type="inferred from homology"/>
<evidence type="ECO:0000256" key="4">
    <source>
        <dbReference type="ARBA" id="ARBA00023002"/>
    </source>
</evidence>
<comment type="similarity">
    <text evidence="1 5">Belongs to the FMO family.</text>
</comment>
<evidence type="ECO:0000256" key="5">
    <source>
        <dbReference type="RuleBase" id="RU361177"/>
    </source>
</evidence>
<name>A0A7R8CNI1_LEPSM</name>
<sequence>MRTRVCVIGSGPCGMSIVCNYDKLLKEGAVNEIDLTIYEKQDKWGGLWNMTWQTEHFGKSISSFPSREVILNYLEGRWKKHNAHRFVQYEHIVRNVYFNSSASTFSVIVYDVKNDKIHDPKEFDYVVNATGHFSFPNIPSFKGIETFPGRVLHSHDFRHGEQFAGMRLLVIGAALSAEDISLQCQKFGAKRIVCSYRSNPMGFKWPANLRERPLLVEIQAKKMYILGRRIRRNNLRISKKEPNTYFVSNLYKGLLWLGGGANRLIYMGAQNQCYTFTLFDTQAFWIVKFISGLIPLPSHGLMMKHSISWKERLNEDVKSFPDIARYQLAYILDLNKDSKYPYELDCTDMFIKCLDDKKNDILTYRDKQFQSIFTKTKSPMYHTKWIDAFDDSLDAFLKI</sequence>
<dbReference type="Pfam" id="PF00743">
    <property type="entry name" value="FMO-like"/>
    <property type="match status" value="1"/>
</dbReference>
<dbReference type="AlphaFoldDB" id="A0A7R8CNI1"/>
<keyword evidence="7" id="KW-1185">Reference proteome</keyword>
<dbReference type="SUPFAM" id="SSF51905">
    <property type="entry name" value="FAD/NAD(P)-binding domain"/>
    <property type="match status" value="1"/>
</dbReference>
<protein>
    <recommendedName>
        <fullName evidence="5">Flavin-containing monooxygenase</fullName>
        <ecNumber evidence="5">1.-.-.-</ecNumber>
    </recommendedName>
</protein>
<evidence type="ECO:0000313" key="6">
    <source>
        <dbReference type="EMBL" id="CAF2873385.1"/>
    </source>
</evidence>
<keyword evidence="4 5" id="KW-0560">Oxidoreductase</keyword>
<keyword evidence="5" id="KW-0503">Monooxygenase</keyword>
<dbReference type="InterPro" id="IPR036188">
    <property type="entry name" value="FAD/NAD-bd_sf"/>
</dbReference>
<keyword evidence="3 5" id="KW-0274">FAD</keyword>
<evidence type="ECO:0000313" key="7">
    <source>
        <dbReference type="Proteomes" id="UP000675881"/>
    </source>
</evidence>
<dbReference type="GO" id="GO:0050661">
    <property type="term" value="F:NADP binding"/>
    <property type="evidence" value="ECO:0007669"/>
    <property type="project" value="InterPro"/>
</dbReference>
<dbReference type="EC" id="1.-.-.-" evidence="5"/>
<accession>A0A7R8CNI1</accession>
<dbReference type="InterPro" id="IPR020946">
    <property type="entry name" value="Flavin_mOase-like"/>
</dbReference>
<evidence type="ECO:0000256" key="3">
    <source>
        <dbReference type="ARBA" id="ARBA00022827"/>
    </source>
</evidence>
<keyword evidence="2 5" id="KW-0285">Flavoprotein</keyword>
<evidence type="ECO:0000256" key="1">
    <source>
        <dbReference type="ARBA" id="ARBA00009183"/>
    </source>
</evidence>
<dbReference type="Proteomes" id="UP000675881">
    <property type="component" value="Chromosome 2"/>
</dbReference>
<comment type="cofactor">
    <cofactor evidence="5">
        <name>FAD</name>
        <dbReference type="ChEBI" id="CHEBI:57692"/>
    </cofactor>
</comment>
<dbReference type="PANTHER" id="PTHR23023">
    <property type="entry name" value="DIMETHYLANILINE MONOOXYGENASE"/>
    <property type="match status" value="1"/>
</dbReference>
<gene>
    <name evidence="6" type="ORF">LSAA_6565</name>
</gene>
<dbReference type="GO" id="GO:0004499">
    <property type="term" value="F:N,N-dimethylaniline monooxygenase activity"/>
    <property type="evidence" value="ECO:0007669"/>
    <property type="project" value="InterPro"/>
</dbReference>
<evidence type="ECO:0000256" key="2">
    <source>
        <dbReference type="ARBA" id="ARBA00022630"/>
    </source>
</evidence>
<organism evidence="6 7">
    <name type="scientific">Lepeophtheirus salmonis</name>
    <name type="common">Salmon louse</name>
    <name type="synonym">Caligus salmonis</name>
    <dbReference type="NCBI Taxonomy" id="72036"/>
    <lineage>
        <taxon>Eukaryota</taxon>
        <taxon>Metazoa</taxon>
        <taxon>Ecdysozoa</taxon>
        <taxon>Arthropoda</taxon>
        <taxon>Crustacea</taxon>
        <taxon>Multicrustacea</taxon>
        <taxon>Hexanauplia</taxon>
        <taxon>Copepoda</taxon>
        <taxon>Siphonostomatoida</taxon>
        <taxon>Caligidae</taxon>
        <taxon>Lepeophtheirus</taxon>
    </lineage>
</organism>
<dbReference type="InterPro" id="IPR050346">
    <property type="entry name" value="FMO-like"/>
</dbReference>
<dbReference type="Gene3D" id="3.50.50.60">
    <property type="entry name" value="FAD/NAD(P)-binding domain"/>
    <property type="match status" value="2"/>
</dbReference>
<dbReference type="EMBL" id="HG994581">
    <property type="protein sequence ID" value="CAF2873385.1"/>
    <property type="molecule type" value="Genomic_DNA"/>
</dbReference>
<dbReference type="OrthoDB" id="66881at2759"/>
<reference evidence="6" key="1">
    <citation type="submission" date="2021-02" db="EMBL/GenBank/DDBJ databases">
        <authorList>
            <person name="Bekaert M."/>
        </authorList>
    </citation>
    <scope>NUCLEOTIDE SEQUENCE</scope>
    <source>
        <strain evidence="6">IoA-00</strain>
    </source>
</reference>
<dbReference type="GO" id="GO:0050660">
    <property type="term" value="F:flavin adenine dinucleotide binding"/>
    <property type="evidence" value="ECO:0007669"/>
    <property type="project" value="InterPro"/>
</dbReference>